<sequence>MSQPPSPPPGGTDPGAPQPGQQGWGAADPTAQAGQPAPPTSQFPSGQYSQQYGQQPHGGQDPNQAPYGQQYGQQPYDPSQAQYAQQYGQQYGQQPYGGYDPSQAPYPQQYGQQYGPPYGQQYGPPYGQQPAADRKNLVVALTVGGVLLLAGLAVGLFFLLRGDDGGTTVADPTTTSASSSSSPSSSSPSPSSGGGSGATGEPQPPVGLGADEEGDWQAQADACYAGDWAVCDDLWLDTPVGSQWEQYAGTCAGRVDYEEGTCEPRLGDGGSGSEAVTPTDPTAPTGLGDDPEYQPLADQCFAGDYAACDELWAQSPVDSPYEEYAGTCAGRLPYESLGCEDRLD</sequence>
<evidence type="ECO:0000313" key="4">
    <source>
        <dbReference type="Proteomes" id="UP000198857"/>
    </source>
</evidence>
<proteinExistence type="predicted"/>
<feature type="compositionally biased region" description="Low complexity" evidence="1">
    <location>
        <begin position="170"/>
        <end position="191"/>
    </location>
</feature>
<protein>
    <submittedName>
        <fullName evidence="3">Uncharacterized protein</fullName>
    </submittedName>
</protein>
<evidence type="ECO:0000256" key="2">
    <source>
        <dbReference type="SAM" id="Phobius"/>
    </source>
</evidence>
<keyword evidence="2" id="KW-0472">Membrane</keyword>
<keyword evidence="4" id="KW-1185">Reference proteome</keyword>
<evidence type="ECO:0000256" key="1">
    <source>
        <dbReference type="SAM" id="MobiDB-lite"/>
    </source>
</evidence>
<feature type="transmembrane region" description="Helical" evidence="2">
    <location>
        <begin position="137"/>
        <end position="160"/>
    </location>
</feature>
<name>A0A1I5NT29_9ACTN</name>
<feature type="region of interest" description="Disordered" evidence="1">
    <location>
        <begin position="262"/>
        <end position="294"/>
    </location>
</feature>
<feature type="compositionally biased region" description="Pro residues" evidence="1">
    <location>
        <begin position="1"/>
        <end position="11"/>
    </location>
</feature>
<gene>
    <name evidence="3" type="ORF">SAMN05660464_2675</name>
</gene>
<evidence type="ECO:0000313" key="3">
    <source>
        <dbReference type="EMBL" id="SFP24847.1"/>
    </source>
</evidence>
<keyword evidence="2" id="KW-1133">Transmembrane helix</keyword>
<dbReference type="OrthoDB" id="3249486at2"/>
<dbReference type="STRING" id="1523247.SAMN05660464_2675"/>
<feature type="compositionally biased region" description="Low complexity" evidence="1">
    <location>
        <begin position="42"/>
        <end position="128"/>
    </location>
</feature>
<dbReference type="EMBL" id="FOWQ01000003">
    <property type="protein sequence ID" value="SFP24847.1"/>
    <property type="molecule type" value="Genomic_DNA"/>
</dbReference>
<keyword evidence="2" id="KW-0812">Transmembrane</keyword>
<feature type="region of interest" description="Disordered" evidence="1">
    <location>
        <begin position="1"/>
        <end position="128"/>
    </location>
</feature>
<feature type="compositionally biased region" description="Low complexity" evidence="1">
    <location>
        <begin position="14"/>
        <end position="35"/>
    </location>
</feature>
<organism evidence="3 4">
    <name type="scientific">Geodermatophilus dictyosporus</name>
    <dbReference type="NCBI Taxonomy" id="1523247"/>
    <lineage>
        <taxon>Bacteria</taxon>
        <taxon>Bacillati</taxon>
        <taxon>Actinomycetota</taxon>
        <taxon>Actinomycetes</taxon>
        <taxon>Geodermatophilales</taxon>
        <taxon>Geodermatophilaceae</taxon>
        <taxon>Geodermatophilus</taxon>
    </lineage>
</organism>
<dbReference type="Proteomes" id="UP000198857">
    <property type="component" value="Unassembled WGS sequence"/>
</dbReference>
<dbReference type="RefSeq" id="WP_091109631.1">
    <property type="nucleotide sequence ID" value="NZ_FOWQ01000003.1"/>
</dbReference>
<accession>A0A1I5NT29</accession>
<feature type="region of interest" description="Disordered" evidence="1">
    <location>
        <begin position="170"/>
        <end position="212"/>
    </location>
</feature>
<dbReference type="AlphaFoldDB" id="A0A1I5NT29"/>
<reference evidence="4" key="1">
    <citation type="submission" date="2016-10" db="EMBL/GenBank/DDBJ databases">
        <authorList>
            <person name="Varghese N."/>
            <person name="Submissions S."/>
        </authorList>
    </citation>
    <scope>NUCLEOTIDE SEQUENCE [LARGE SCALE GENOMIC DNA]</scope>
    <source>
        <strain evidence="4">DSM 44208</strain>
    </source>
</reference>